<feature type="domain" description="Transglutaminase-like" evidence="1">
    <location>
        <begin position="316"/>
        <end position="377"/>
    </location>
</feature>
<comment type="caution">
    <text evidence="2">The sequence shown here is derived from an EMBL/GenBank/DDBJ whole genome shotgun (WGS) entry which is preliminary data.</text>
</comment>
<dbReference type="Gene3D" id="3.10.620.30">
    <property type="match status" value="1"/>
</dbReference>
<gene>
    <name evidence="2" type="ORF">DXC51_10945</name>
</gene>
<dbReference type="SMART" id="SM00460">
    <property type="entry name" value="TGc"/>
    <property type="match status" value="1"/>
</dbReference>
<evidence type="ECO:0000259" key="1">
    <source>
        <dbReference type="SMART" id="SM00460"/>
    </source>
</evidence>
<dbReference type="GeneID" id="97987378"/>
<keyword evidence="3" id="KW-1185">Reference proteome</keyword>
<dbReference type="AlphaFoldDB" id="A0A3E3I5Z3"/>
<dbReference type="Proteomes" id="UP000260812">
    <property type="component" value="Unassembled WGS sequence"/>
</dbReference>
<protein>
    <submittedName>
        <fullName evidence="2">Transglutaminase domain-containing protein</fullName>
    </submittedName>
</protein>
<sequence>MTINDKIPYLSTPLPEDILRFSRAGYFTKALSLIEGYLAEDIPKALRGRLELEKIRLIHLPADFPYTYTQAMALIHETIPDFTDEEFAALEDAGRIDCLFVEGEKKYFSRFFETLTATHPDIAARSYPSLTLEAARKAQFRRETMKKIMEDGGLQYHIHLRAGLQVKDEFFAPGKEMLVHLPFPKESSPTSHIRILRTSHNPTALAPVDAPSRTIAFRTTLTENAAFWVEYEYDSTIRYQKPDPDGVSPLQPDFDTDEALPHIRFTPFLRSLAEEITGNETNPLCKAEKIYDYITTHVKYSFMKEYFLLDDIPEYCAINRKGDCGVQALLFITLCRIAGIPARWQSGLSATPESIGPHDWAQFYIAPYGWLHADLSFGGSAFRAGDEERRKFYFCNLDPFRMVANTEFQAPLLPEKKGLRADPYDNQVGECEIEGVGLYTTQFEYFHQMIDIHPVPCDFPEE</sequence>
<reference evidence="2" key="1">
    <citation type="submission" date="2018-08" db="EMBL/GenBank/DDBJ databases">
        <title>A genome reference for cultivated species of the human gut microbiota.</title>
        <authorList>
            <person name="Zou Y."/>
            <person name="Xue W."/>
            <person name="Luo G."/>
        </authorList>
    </citation>
    <scope>NUCLEOTIDE SEQUENCE [LARGE SCALE GENOMIC DNA]</scope>
    <source>
        <strain evidence="2">TF05-5AC</strain>
    </source>
</reference>
<dbReference type="EMBL" id="QVLV01000006">
    <property type="protein sequence ID" value="RGE61049.1"/>
    <property type="molecule type" value="Genomic_DNA"/>
</dbReference>
<proteinExistence type="predicted"/>
<dbReference type="InterPro" id="IPR038765">
    <property type="entry name" value="Papain-like_cys_pep_sf"/>
</dbReference>
<evidence type="ECO:0000313" key="2">
    <source>
        <dbReference type="EMBL" id="RGE61049.1"/>
    </source>
</evidence>
<organism evidence="2 3">
    <name type="scientific">Eisenbergiella massiliensis</name>
    <dbReference type="NCBI Taxonomy" id="1720294"/>
    <lineage>
        <taxon>Bacteria</taxon>
        <taxon>Bacillati</taxon>
        <taxon>Bacillota</taxon>
        <taxon>Clostridia</taxon>
        <taxon>Lachnospirales</taxon>
        <taxon>Lachnospiraceae</taxon>
        <taxon>Eisenbergiella</taxon>
    </lineage>
</organism>
<dbReference type="SUPFAM" id="SSF54001">
    <property type="entry name" value="Cysteine proteinases"/>
    <property type="match status" value="1"/>
</dbReference>
<dbReference type="PANTHER" id="PTHR38339:SF1">
    <property type="entry name" value="TRANSGLUTAMINASE-LIKE DOMAIN-CONTAINING PROTEIN"/>
    <property type="match status" value="1"/>
</dbReference>
<dbReference type="InterPro" id="IPR002931">
    <property type="entry name" value="Transglutaminase-like"/>
</dbReference>
<dbReference type="Pfam" id="PF01841">
    <property type="entry name" value="Transglut_core"/>
    <property type="match status" value="1"/>
</dbReference>
<accession>A0A3E3I5Z3</accession>
<dbReference type="PANTHER" id="PTHR38339">
    <property type="entry name" value="TRANSGLUTAMINASE DOMAIN PROTEIN"/>
    <property type="match status" value="1"/>
</dbReference>
<dbReference type="RefSeq" id="WP_117544539.1">
    <property type="nucleotide sequence ID" value="NZ_JBKUNB010000010.1"/>
</dbReference>
<evidence type="ECO:0000313" key="3">
    <source>
        <dbReference type="Proteomes" id="UP000260812"/>
    </source>
</evidence>
<name>A0A3E3I5Z3_9FIRM</name>